<feature type="transmembrane region" description="Helical" evidence="1">
    <location>
        <begin position="216"/>
        <end position="233"/>
    </location>
</feature>
<keyword evidence="1" id="KW-1133">Transmembrane helix</keyword>
<name>A0A2T0VEF6_9MICO</name>
<feature type="transmembrane region" description="Helical" evidence="1">
    <location>
        <begin position="107"/>
        <end position="128"/>
    </location>
</feature>
<proteinExistence type="predicted"/>
<dbReference type="OrthoDB" id="3078421at2"/>
<reference evidence="2 3" key="1">
    <citation type="submission" date="2018-03" db="EMBL/GenBank/DDBJ databases">
        <title>Genomic Encyclopedia of Type Strains, Phase III (KMG-III): the genomes of soil and plant-associated and newly described type strains.</title>
        <authorList>
            <person name="Whitman W."/>
        </authorList>
    </citation>
    <scope>NUCLEOTIDE SEQUENCE [LARGE SCALE GENOMIC DNA]</scope>
    <source>
        <strain evidence="2 3">CGMCC 1.12484</strain>
    </source>
</reference>
<evidence type="ECO:0000256" key="1">
    <source>
        <dbReference type="SAM" id="Phobius"/>
    </source>
</evidence>
<dbReference type="Proteomes" id="UP000237983">
    <property type="component" value="Unassembled WGS sequence"/>
</dbReference>
<gene>
    <name evidence="2" type="ORF">B0I08_104278</name>
</gene>
<dbReference type="AlphaFoldDB" id="A0A2T0VEF6"/>
<keyword evidence="3" id="KW-1185">Reference proteome</keyword>
<protein>
    <submittedName>
        <fullName evidence="2">Uncharacterized protein</fullName>
    </submittedName>
</protein>
<feature type="transmembrane region" description="Helical" evidence="1">
    <location>
        <begin position="245"/>
        <end position="264"/>
    </location>
</feature>
<organism evidence="2 3">
    <name type="scientific">Glaciihabitans tibetensis</name>
    <dbReference type="NCBI Taxonomy" id="1266600"/>
    <lineage>
        <taxon>Bacteria</taxon>
        <taxon>Bacillati</taxon>
        <taxon>Actinomycetota</taxon>
        <taxon>Actinomycetes</taxon>
        <taxon>Micrococcales</taxon>
        <taxon>Microbacteriaceae</taxon>
        <taxon>Glaciihabitans</taxon>
    </lineage>
</organism>
<keyword evidence="1" id="KW-0472">Membrane</keyword>
<feature type="transmembrane region" description="Helical" evidence="1">
    <location>
        <begin position="183"/>
        <end position="204"/>
    </location>
</feature>
<sequence length="278" mass="30787">MERDMIHPFTRVVALVILPFLAVAAVLLIGFATRTDALFAWTIAPPLTAMLLGAAYVGGLVYFANLLRLRRWHRVQYGIPAVFLFASLLAIATLLHWDRFHPGHLSFIVWAVLYVTTPVLIVVVWVLNRTADTGKPEDTDIRIPLFARLAFASLGLASLLAGALLFVFPAAVVDVWAWDVTPLTGRVVGAILTLPGAVNAWMLVDDRWTSFKWMMQAQLVSLAFIVLALLLSGSDLRGERIASPLFVGMIGAAVIGYAWLYVYCERRLQLQRVAPRHP</sequence>
<evidence type="ECO:0000313" key="2">
    <source>
        <dbReference type="EMBL" id="PRY68575.1"/>
    </source>
</evidence>
<feature type="transmembrane region" description="Helical" evidence="1">
    <location>
        <begin position="75"/>
        <end position="95"/>
    </location>
</feature>
<accession>A0A2T0VEF6</accession>
<feature type="transmembrane region" description="Helical" evidence="1">
    <location>
        <begin position="149"/>
        <end position="171"/>
    </location>
</feature>
<evidence type="ECO:0000313" key="3">
    <source>
        <dbReference type="Proteomes" id="UP000237983"/>
    </source>
</evidence>
<feature type="transmembrane region" description="Helical" evidence="1">
    <location>
        <begin position="12"/>
        <end position="32"/>
    </location>
</feature>
<dbReference type="EMBL" id="PVTL01000004">
    <property type="protein sequence ID" value="PRY68575.1"/>
    <property type="molecule type" value="Genomic_DNA"/>
</dbReference>
<feature type="transmembrane region" description="Helical" evidence="1">
    <location>
        <begin position="38"/>
        <end position="63"/>
    </location>
</feature>
<comment type="caution">
    <text evidence="2">The sequence shown here is derived from an EMBL/GenBank/DDBJ whole genome shotgun (WGS) entry which is preliminary data.</text>
</comment>
<keyword evidence="1" id="KW-0812">Transmembrane</keyword>